<keyword evidence="3" id="KW-1185">Reference proteome</keyword>
<evidence type="ECO:0000313" key="2">
    <source>
        <dbReference type="EMBL" id="PJI84399.1"/>
    </source>
</evidence>
<evidence type="ECO:0000256" key="1">
    <source>
        <dbReference type="SAM" id="Phobius"/>
    </source>
</evidence>
<protein>
    <recommendedName>
        <fullName evidence="4">SHOCT domain-containing protein</fullName>
    </recommendedName>
</protein>
<dbReference type="Proteomes" id="UP000228531">
    <property type="component" value="Unassembled WGS sequence"/>
</dbReference>
<dbReference type="EMBL" id="PGTY01000004">
    <property type="protein sequence ID" value="PJI84399.1"/>
    <property type="molecule type" value="Genomic_DNA"/>
</dbReference>
<comment type="caution">
    <text evidence="2">The sequence shown here is derived from an EMBL/GenBank/DDBJ whole genome shotgun (WGS) entry which is preliminary data.</text>
</comment>
<organism evidence="2 3">
    <name type="scientific">Yoonia maricola</name>
    <dbReference type="NCBI Taxonomy" id="420999"/>
    <lineage>
        <taxon>Bacteria</taxon>
        <taxon>Pseudomonadati</taxon>
        <taxon>Pseudomonadota</taxon>
        <taxon>Alphaproteobacteria</taxon>
        <taxon>Rhodobacterales</taxon>
        <taxon>Paracoccaceae</taxon>
        <taxon>Yoonia</taxon>
    </lineage>
</organism>
<dbReference type="RefSeq" id="WP_100369403.1">
    <property type="nucleotide sequence ID" value="NZ_PGTY01000004.1"/>
</dbReference>
<feature type="transmembrane region" description="Helical" evidence="1">
    <location>
        <begin position="65"/>
        <end position="82"/>
    </location>
</feature>
<dbReference type="AlphaFoldDB" id="A0A2M8W0F1"/>
<evidence type="ECO:0000313" key="3">
    <source>
        <dbReference type="Proteomes" id="UP000228531"/>
    </source>
</evidence>
<sequence length="111" mass="12742">MIDRENEIKRLETLYDDGKITYAEFEKQTRDLILTPNQEIARRDKLRWQQGGGIIGYIRRMTLRLFIWLAFGAVAAGGAYLFLGKDFWAYLVALALAPMIIALLISLKDGF</sequence>
<keyword evidence="1" id="KW-0812">Transmembrane</keyword>
<reference evidence="2 3" key="1">
    <citation type="submission" date="2017-11" db="EMBL/GenBank/DDBJ databases">
        <title>Genomic Encyclopedia of Archaeal and Bacterial Type Strains, Phase II (KMG-II): From Individual Species to Whole Genera.</title>
        <authorList>
            <person name="Goeker M."/>
        </authorList>
    </citation>
    <scope>NUCLEOTIDE SEQUENCE [LARGE SCALE GENOMIC DNA]</scope>
    <source>
        <strain evidence="2 3">DSM 29128</strain>
    </source>
</reference>
<proteinExistence type="predicted"/>
<keyword evidence="1" id="KW-0472">Membrane</keyword>
<feature type="transmembrane region" description="Helical" evidence="1">
    <location>
        <begin position="88"/>
        <end position="107"/>
    </location>
</feature>
<accession>A0A2M8W0F1</accession>
<name>A0A2M8W0F1_9RHOB</name>
<gene>
    <name evidence="2" type="ORF">BC777_3457</name>
</gene>
<keyword evidence="1" id="KW-1133">Transmembrane helix</keyword>
<evidence type="ECO:0008006" key="4">
    <source>
        <dbReference type="Google" id="ProtNLM"/>
    </source>
</evidence>